<evidence type="ECO:0000313" key="4">
    <source>
        <dbReference type="Proteomes" id="UP000298030"/>
    </source>
</evidence>
<feature type="region of interest" description="Disordered" evidence="2">
    <location>
        <begin position="1"/>
        <end position="20"/>
    </location>
</feature>
<dbReference type="Gene3D" id="3.80.10.10">
    <property type="entry name" value="Ribonuclease Inhibitor"/>
    <property type="match status" value="1"/>
</dbReference>
<dbReference type="Proteomes" id="UP000298030">
    <property type="component" value="Unassembled WGS sequence"/>
</dbReference>
<comment type="caution">
    <text evidence="3">The sequence shown here is derived from an EMBL/GenBank/DDBJ whole genome shotgun (WGS) entry which is preliminary data.</text>
</comment>
<dbReference type="AlphaFoldDB" id="A0A4Y7T2M0"/>
<reference evidence="3 4" key="1">
    <citation type="journal article" date="2019" name="Nat. Ecol. Evol.">
        <title>Megaphylogeny resolves global patterns of mushroom evolution.</title>
        <authorList>
            <person name="Varga T."/>
            <person name="Krizsan K."/>
            <person name="Foldi C."/>
            <person name="Dima B."/>
            <person name="Sanchez-Garcia M."/>
            <person name="Sanchez-Ramirez S."/>
            <person name="Szollosi G.J."/>
            <person name="Szarkandi J.G."/>
            <person name="Papp V."/>
            <person name="Albert L."/>
            <person name="Andreopoulos W."/>
            <person name="Angelini C."/>
            <person name="Antonin V."/>
            <person name="Barry K.W."/>
            <person name="Bougher N.L."/>
            <person name="Buchanan P."/>
            <person name="Buyck B."/>
            <person name="Bense V."/>
            <person name="Catcheside P."/>
            <person name="Chovatia M."/>
            <person name="Cooper J."/>
            <person name="Damon W."/>
            <person name="Desjardin D."/>
            <person name="Finy P."/>
            <person name="Geml J."/>
            <person name="Haridas S."/>
            <person name="Hughes K."/>
            <person name="Justo A."/>
            <person name="Karasinski D."/>
            <person name="Kautmanova I."/>
            <person name="Kiss B."/>
            <person name="Kocsube S."/>
            <person name="Kotiranta H."/>
            <person name="LaButti K.M."/>
            <person name="Lechner B.E."/>
            <person name="Liimatainen K."/>
            <person name="Lipzen A."/>
            <person name="Lukacs Z."/>
            <person name="Mihaltcheva S."/>
            <person name="Morgado L.N."/>
            <person name="Niskanen T."/>
            <person name="Noordeloos M.E."/>
            <person name="Ohm R.A."/>
            <person name="Ortiz-Santana B."/>
            <person name="Ovrebo C."/>
            <person name="Racz N."/>
            <person name="Riley R."/>
            <person name="Savchenko A."/>
            <person name="Shiryaev A."/>
            <person name="Soop K."/>
            <person name="Spirin V."/>
            <person name="Szebenyi C."/>
            <person name="Tomsovsky M."/>
            <person name="Tulloss R.E."/>
            <person name="Uehling J."/>
            <person name="Grigoriev I.V."/>
            <person name="Vagvolgyi C."/>
            <person name="Papp T."/>
            <person name="Martin F.M."/>
            <person name="Miettinen O."/>
            <person name="Hibbett D.S."/>
            <person name="Nagy L.G."/>
        </authorList>
    </citation>
    <scope>NUCLEOTIDE SEQUENCE [LARGE SCALE GENOMIC DNA]</scope>
    <source>
        <strain evidence="3 4">FP101781</strain>
    </source>
</reference>
<organism evidence="3 4">
    <name type="scientific">Coprinellus micaceus</name>
    <name type="common">Glistening ink-cap mushroom</name>
    <name type="synonym">Coprinus micaceus</name>
    <dbReference type="NCBI Taxonomy" id="71717"/>
    <lineage>
        <taxon>Eukaryota</taxon>
        <taxon>Fungi</taxon>
        <taxon>Dikarya</taxon>
        <taxon>Basidiomycota</taxon>
        <taxon>Agaricomycotina</taxon>
        <taxon>Agaricomycetes</taxon>
        <taxon>Agaricomycetidae</taxon>
        <taxon>Agaricales</taxon>
        <taxon>Agaricineae</taxon>
        <taxon>Psathyrellaceae</taxon>
        <taxon>Coprinellus</taxon>
    </lineage>
</organism>
<keyword evidence="1" id="KW-0175">Coiled coil</keyword>
<evidence type="ECO:0000256" key="1">
    <source>
        <dbReference type="SAM" id="Coils"/>
    </source>
</evidence>
<feature type="coiled-coil region" evidence="1">
    <location>
        <begin position="36"/>
        <end position="63"/>
    </location>
</feature>
<dbReference type="InterPro" id="IPR032675">
    <property type="entry name" value="LRR_dom_sf"/>
</dbReference>
<evidence type="ECO:0000256" key="2">
    <source>
        <dbReference type="SAM" id="MobiDB-lite"/>
    </source>
</evidence>
<gene>
    <name evidence="3" type="ORF">FA13DRAFT_1815981</name>
</gene>
<evidence type="ECO:0000313" key="3">
    <source>
        <dbReference type="EMBL" id="TEB28251.1"/>
    </source>
</evidence>
<proteinExistence type="predicted"/>
<keyword evidence="4" id="KW-1185">Reference proteome</keyword>
<dbReference type="EMBL" id="QPFP01000034">
    <property type="protein sequence ID" value="TEB28251.1"/>
    <property type="molecule type" value="Genomic_DNA"/>
</dbReference>
<sequence>MGPEINFLDRPSTNEVPSENEFPQIRLLRQECRAGIDAIDKKIKGLIRQRKLLEEDLERYDSLLSPVKWVPDDVLSTIFEISTITWHQQIDNLASTQSERIRQNPPTIIASQICKRWRQLALATPKLWATIYLVPPSHPRMNTWPYKKQQELDAAERMWEAKMKQLLEIILPLWIERSKQQPLSVVFRLMDINNGTDNEWDGDATSVATSSLLYTALVNLACTVAHRWKEIDLDLYIHNIPAVVTGMLVLAPGDVPRLETISLQTNDLRQQNPSFAPQGLFMGQSLRSLSLIRIYGPWAQLSVNWEALKELSVGVKGAVMGVAGSVGSSIERVLGPCETLLLLRMCPNLEHCEISVTSIDKENTDWQAAKRSEEEHGKSVRHSRLRSLRFHGSLPSVDLLSCLDLPSLQALHFLGLHLDNLRPEHRRVQSQRLLNAINRFGSQLTDLRFNLLVPFESSDAVVSCFQNLPHLFSLHLGGTAPKPRSFRNTELEVAESTANFLLNLLTPEIDDEGRPYGSMSCPNLKRFVSTPMIKGFTEGQLLEFITRRSLSPTTSHIARIEQVDVALGVPRGMDIRSELKLRGVDVDRLMLRIQYVKRT</sequence>
<protein>
    <submittedName>
        <fullName evidence="3">Uncharacterized protein</fullName>
    </submittedName>
</protein>
<dbReference type="OrthoDB" id="3047947at2759"/>
<dbReference type="Gene3D" id="1.20.1280.50">
    <property type="match status" value="1"/>
</dbReference>
<accession>A0A4Y7T2M0</accession>
<name>A0A4Y7T2M0_COPMI</name>